<dbReference type="AlphaFoldDB" id="A0A6G3T3A9"/>
<protein>
    <submittedName>
        <fullName evidence="2">Cupin domain-containing protein</fullName>
    </submittedName>
</protein>
<dbReference type="InterPro" id="IPR011051">
    <property type="entry name" value="RmlC_Cupin_sf"/>
</dbReference>
<evidence type="ECO:0000259" key="1">
    <source>
        <dbReference type="Pfam" id="PF07883"/>
    </source>
</evidence>
<dbReference type="Gene3D" id="2.60.120.10">
    <property type="entry name" value="Jelly Rolls"/>
    <property type="match status" value="1"/>
</dbReference>
<dbReference type="SUPFAM" id="SSF51182">
    <property type="entry name" value="RmlC-like cupins"/>
    <property type="match status" value="1"/>
</dbReference>
<dbReference type="EMBL" id="JAAGMK010001029">
    <property type="protein sequence ID" value="NEB89620.1"/>
    <property type="molecule type" value="Genomic_DNA"/>
</dbReference>
<dbReference type="InterPro" id="IPR014710">
    <property type="entry name" value="RmlC-like_jellyroll"/>
</dbReference>
<sequence length="113" mass="11573">MSAVDLAETAAGLPEAWSSRVLGTVGAACVKVLRMDELPVAEESHGDAEALLVLDGRLELEVDGMPVSVGAGELFMVPAGAAHTVRPGSRGTLVIVEWSVPVDDGLERSGGGH</sequence>
<proteinExistence type="predicted"/>
<comment type="caution">
    <text evidence="2">The sequence shown here is derived from an EMBL/GenBank/DDBJ whole genome shotgun (WGS) entry which is preliminary data.</text>
</comment>
<feature type="domain" description="Cupin type-2" evidence="1">
    <location>
        <begin position="42"/>
        <end position="93"/>
    </location>
</feature>
<dbReference type="Pfam" id="PF07883">
    <property type="entry name" value="Cupin_2"/>
    <property type="match status" value="1"/>
</dbReference>
<evidence type="ECO:0000313" key="2">
    <source>
        <dbReference type="EMBL" id="NEB89620.1"/>
    </source>
</evidence>
<reference evidence="2" key="1">
    <citation type="submission" date="2020-01" db="EMBL/GenBank/DDBJ databases">
        <title>Insect and environment-associated Actinomycetes.</title>
        <authorList>
            <person name="Currrie C."/>
            <person name="Chevrette M."/>
            <person name="Carlson C."/>
            <person name="Stubbendieck R."/>
            <person name="Wendt-Pienkowski E."/>
        </authorList>
    </citation>
    <scope>NUCLEOTIDE SEQUENCE</scope>
    <source>
        <strain evidence="2">SID505</strain>
    </source>
</reference>
<gene>
    <name evidence="2" type="ORF">G3I43_36525</name>
</gene>
<organism evidence="2">
    <name type="scientific">Streptomyces anulatus</name>
    <name type="common">Streptomyces chrysomallus</name>
    <dbReference type="NCBI Taxonomy" id="1892"/>
    <lineage>
        <taxon>Bacteria</taxon>
        <taxon>Bacillati</taxon>
        <taxon>Actinomycetota</taxon>
        <taxon>Actinomycetes</taxon>
        <taxon>Kitasatosporales</taxon>
        <taxon>Streptomycetaceae</taxon>
        <taxon>Streptomyces</taxon>
    </lineage>
</organism>
<accession>A0A6G3T3A9</accession>
<dbReference type="InterPro" id="IPR013096">
    <property type="entry name" value="Cupin_2"/>
</dbReference>
<name>A0A6G3T3A9_STRAQ</name>
<dbReference type="RefSeq" id="WP_047180665.1">
    <property type="nucleotide sequence ID" value="NZ_JAAGMK010001029.1"/>
</dbReference>